<evidence type="ECO:0000256" key="4">
    <source>
        <dbReference type="ARBA" id="ARBA00023136"/>
    </source>
</evidence>
<comment type="caution">
    <text evidence="7">The sequence shown here is derived from an EMBL/GenBank/DDBJ whole genome shotgun (WGS) entry which is preliminary data.</text>
</comment>
<dbReference type="PROSITE" id="PS50850">
    <property type="entry name" value="MFS"/>
    <property type="match status" value="1"/>
</dbReference>
<dbReference type="STRING" id="1033810.HLPCO_001055"/>
<dbReference type="InParanoid" id="F7PVW2"/>
<organism evidence="7 8">
    <name type="scientific">Haloplasma contractile SSD-17B</name>
    <dbReference type="NCBI Taxonomy" id="1033810"/>
    <lineage>
        <taxon>Bacteria</taxon>
        <taxon>Bacillati</taxon>
        <taxon>Mycoplasmatota</taxon>
        <taxon>Mollicutes</taxon>
        <taxon>Haloplasmatales</taxon>
        <taxon>Haloplasmataceae</taxon>
        <taxon>Haloplasma</taxon>
    </lineage>
</organism>
<name>F7PVW2_9MOLU</name>
<dbReference type="Gene3D" id="1.20.1250.20">
    <property type="entry name" value="MFS general substrate transporter like domains"/>
    <property type="match status" value="2"/>
</dbReference>
<proteinExistence type="predicted"/>
<feature type="domain" description="Major facilitator superfamily (MFS) profile" evidence="6">
    <location>
        <begin position="28"/>
        <end position="423"/>
    </location>
</feature>
<feature type="transmembrane region" description="Helical" evidence="5">
    <location>
        <begin position="65"/>
        <end position="83"/>
    </location>
</feature>
<dbReference type="Proteomes" id="UP000005707">
    <property type="component" value="Unassembled WGS sequence"/>
</dbReference>
<dbReference type="AlphaFoldDB" id="F7PVW2"/>
<dbReference type="FunCoup" id="F7PVW2">
    <property type="interactions" value="67"/>
</dbReference>
<evidence type="ECO:0000256" key="5">
    <source>
        <dbReference type="SAM" id="Phobius"/>
    </source>
</evidence>
<evidence type="ECO:0000256" key="2">
    <source>
        <dbReference type="ARBA" id="ARBA00022692"/>
    </source>
</evidence>
<keyword evidence="4 5" id="KW-0472">Membrane</keyword>
<keyword evidence="3 5" id="KW-1133">Transmembrane helix</keyword>
<dbReference type="PANTHER" id="PTHR23534">
    <property type="entry name" value="MFS PERMEASE"/>
    <property type="match status" value="1"/>
</dbReference>
<dbReference type="EMBL" id="AFNU02000003">
    <property type="protein sequence ID" value="ERJ12715.1"/>
    <property type="molecule type" value="Genomic_DNA"/>
</dbReference>
<evidence type="ECO:0000313" key="8">
    <source>
        <dbReference type="Proteomes" id="UP000005707"/>
    </source>
</evidence>
<feature type="transmembrane region" description="Helical" evidence="5">
    <location>
        <begin position="280"/>
        <end position="302"/>
    </location>
</feature>
<dbReference type="OrthoDB" id="9776171at2"/>
<feature type="transmembrane region" description="Helical" evidence="5">
    <location>
        <begin position="309"/>
        <end position="328"/>
    </location>
</feature>
<accession>F7PVW2</accession>
<dbReference type="InterPro" id="IPR011701">
    <property type="entry name" value="MFS"/>
</dbReference>
<dbReference type="InterPro" id="IPR036259">
    <property type="entry name" value="MFS_trans_sf"/>
</dbReference>
<dbReference type="GO" id="GO:0022857">
    <property type="term" value="F:transmembrane transporter activity"/>
    <property type="evidence" value="ECO:0007669"/>
    <property type="project" value="InterPro"/>
</dbReference>
<keyword evidence="8" id="KW-1185">Reference proteome</keyword>
<feature type="transmembrane region" description="Helical" evidence="5">
    <location>
        <begin position="372"/>
        <end position="392"/>
    </location>
</feature>
<dbReference type="RefSeq" id="WP_008825875.1">
    <property type="nucleotide sequence ID" value="NZ_AFNU02000003.1"/>
</dbReference>
<sequence length="435" mass="46211">MFTDKDRNAVINRYLNNPNKLQKLYRKTLTIIVLSQIFGGAGLAAGVTVGALLAKDMLGVDRLAGIPSAVFTLGSAIAAFLIGRLTQKLGRRVGLSFGFFTGSIGAFGVIISAVTDNVYLLIISLFIYGSGSATNLLARYAGTDLASTKQRGSAISVAMVSTTLGAVAGPILVDIMGEVATSMNIPKLGGPFILACVTYMLAGLIFLFFLRPDPLIIAKQLTVLEEQDKEINQIKDNQIIDKHGLFVGSTVMVLSQVIMVAIMTMTPVHMDKHGYELSDVGIIIGIHIGAMYLPSLFTGILVDKLGRSIIIYFSALSLFGAGILAAFAPTNSMFILTIALALLGIGWNFGLISGTAIIVDSTDLKKRAKVQGSLDVFIALGGAFGGAISGIILDYYDFATLSIIGAVVSLSLVPLVIWWRKDKSKGQQIERPASH</sequence>
<evidence type="ECO:0000313" key="7">
    <source>
        <dbReference type="EMBL" id="ERJ12715.1"/>
    </source>
</evidence>
<feature type="transmembrane region" description="Helical" evidence="5">
    <location>
        <begin position="192"/>
        <end position="210"/>
    </location>
</feature>
<dbReference type="InterPro" id="IPR020846">
    <property type="entry name" value="MFS_dom"/>
</dbReference>
<dbReference type="Pfam" id="PF07690">
    <property type="entry name" value="MFS_1"/>
    <property type="match status" value="1"/>
</dbReference>
<feature type="transmembrane region" description="Helical" evidence="5">
    <location>
        <begin position="120"/>
        <end position="141"/>
    </location>
</feature>
<evidence type="ECO:0000259" key="6">
    <source>
        <dbReference type="PROSITE" id="PS50850"/>
    </source>
</evidence>
<reference evidence="7 8" key="1">
    <citation type="journal article" date="2011" name="J. Bacteriol.">
        <title>Genome sequence of Haloplasma contractile, an unusual contractile bacterium from a deep-sea anoxic brine lake.</title>
        <authorList>
            <person name="Antunes A."/>
            <person name="Alam I."/>
            <person name="El Dorry H."/>
            <person name="Siam R."/>
            <person name="Robertson A."/>
            <person name="Bajic V.B."/>
            <person name="Stingl U."/>
        </authorList>
    </citation>
    <scope>NUCLEOTIDE SEQUENCE [LARGE SCALE GENOMIC DNA]</scope>
    <source>
        <strain evidence="7 8">SSD-17B</strain>
    </source>
</reference>
<feature type="transmembrane region" description="Helical" evidence="5">
    <location>
        <begin position="95"/>
        <end position="114"/>
    </location>
</feature>
<evidence type="ECO:0000256" key="3">
    <source>
        <dbReference type="ARBA" id="ARBA00022989"/>
    </source>
</evidence>
<protein>
    <submittedName>
        <fullName evidence="7">Tetracycline resistance protein</fullName>
    </submittedName>
</protein>
<gene>
    <name evidence="7" type="ORF">HLPCO_001055</name>
</gene>
<dbReference type="PANTHER" id="PTHR23534:SF1">
    <property type="entry name" value="MAJOR FACILITATOR SUPERFAMILY PROTEIN"/>
    <property type="match status" value="1"/>
</dbReference>
<feature type="transmembrane region" description="Helical" evidence="5">
    <location>
        <begin position="398"/>
        <end position="419"/>
    </location>
</feature>
<dbReference type="eggNOG" id="COG2814">
    <property type="taxonomic scope" value="Bacteria"/>
</dbReference>
<feature type="transmembrane region" description="Helical" evidence="5">
    <location>
        <begin position="245"/>
        <end position="268"/>
    </location>
</feature>
<feature type="transmembrane region" description="Helical" evidence="5">
    <location>
        <begin position="29"/>
        <end position="53"/>
    </location>
</feature>
<keyword evidence="2 5" id="KW-0812">Transmembrane</keyword>
<feature type="transmembrane region" description="Helical" evidence="5">
    <location>
        <begin position="334"/>
        <end position="360"/>
    </location>
</feature>
<dbReference type="GO" id="GO:0005886">
    <property type="term" value="C:plasma membrane"/>
    <property type="evidence" value="ECO:0007669"/>
    <property type="project" value="UniProtKB-SubCell"/>
</dbReference>
<evidence type="ECO:0000256" key="1">
    <source>
        <dbReference type="ARBA" id="ARBA00004651"/>
    </source>
</evidence>
<dbReference type="SUPFAM" id="SSF103473">
    <property type="entry name" value="MFS general substrate transporter"/>
    <property type="match status" value="1"/>
</dbReference>
<reference evidence="7 8" key="2">
    <citation type="journal article" date="2013" name="PLoS ONE">
        <title>INDIGO - INtegrated Data Warehouse of MIcrobial GenOmes with Examples from the Red Sea Extremophiles.</title>
        <authorList>
            <person name="Alam I."/>
            <person name="Antunes A."/>
            <person name="Kamau A.A."/>
            <person name="Ba Alawi W."/>
            <person name="Kalkatawi M."/>
            <person name="Stingl U."/>
            <person name="Bajic V.B."/>
        </authorList>
    </citation>
    <scope>NUCLEOTIDE SEQUENCE [LARGE SCALE GENOMIC DNA]</scope>
    <source>
        <strain evidence="7 8">SSD-17B</strain>
    </source>
</reference>
<feature type="transmembrane region" description="Helical" evidence="5">
    <location>
        <begin position="153"/>
        <end position="172"/>
    </location>
</feature>
<comment type="subcellular location">
    <subcellularLocation>
        <location evidence="1">Cell membrane</location>
        <topology evidence="1">Multi-pass membrane protein</topology>
    </subcellularLocation>
</comment>